<dbReference type="Gene3D" id="1.10.10.10">
    <property type="entry name" value="Winged helix-like DNA-binding domain superfamily/Winged helix DNA-binding domain"/>
    <property type="match status" value="1"/>
</dbReference>
<dbReference type="GO" id="GO:0043531">
    <property type="term" value="F:ADP binding"/>
    <property type="evidence" value="ECO:0007669"/>
    <property type="project" value="InterPro"/>
</dbReference>
<dbReference type="PRINTS" id="PR00364">
    <property type="entry name" value="DISEASERSIST"/>
</dbReference>
<dbReference type="EMBL" id="CP070499">
    <property type="protein sequence ID" value="QSB12863.1"/>
    <property type="molecule type" value="Genomic_DNA"/>
</dbReference>
<keyword evidence="10" id="KW-1185">Reference proteome</keyword>
<feature type="region of interest" description="Disordered" evidence="7">
    <location>
        <begin position="243"/>
        <end position="262"/>
    </location>
</feature>
<gene>
    <name evidence="9" type="ORF">JQS43_14375</name>
</gene>
<evidence type="ECO:0000256" key="5">
    <source>
        <dbReference type="ARBA" id="ARBA00023163"/>
    </source>
</evidence>
<keyword evidence="5" id="KW-0804">Transcription</keyword>
<evidence type="ECO:0000313" key="9">
    <source>
        <dbReference type="EMBL" id="QSB12863.1"/>
    </source>
</evidence>
<dbReference type="Proteomes" id="UP000662857">
    <property type="component" value="Chromosome"/>
</dbReference>
<evidence type="ECO:0000256" key="2">
    <source>
        <dbReference type="ARBA" id="ARBA00022737"/>
    </source>
</evidence>
<organism evidence="9 10">
    <name type="scientific">Natronosporangium hydrolyticum</name>
    <dbReference type="NCBI Taxonomy" id="2811111"/>
    <lineage>
        <taxon>Bacteria</taxon>
        <taxon>Bacillati</taxon>
        <taxon>Actinomycetota</taxon>
        <taxon>Actinomycetes</taxon>
        <taxon>Micromonosporales</taxon>
        <taxon>Micromonosporaceae</taxon>
        <taxon>Natronosporangium</taxon>
    </lineage>
</organism>
<dbReference type="AlphaFoldDB" id="A0A895YBN0"/>
<evidence type="ECO:0000259" key="8">
    <source>
        <dbReference type="PROSITE" id="PS51755"/>
    </source>
</evidence>
<evidence type="ECO:0000313" key="10">
    <source>
        <dbReference type="Proteomes" id="UP000662857"/>
    </source>
</evidence>
<dbReference type="GO" id="GO:0006355">
    <property type="term" value="P:regulation of DNA-templated transcription"/>
    <property type="evidence" value="ECO:0007669"/>
    <property type="project" value="InterPro"/>
</dbReference>
<dbReference type="SUPFAM" id="SSF48452">
    <property type="entry name" value="TPR-like"/>
    <property type="match status" value="2"/>
</dbReference>
<evidence type="ECO:0000256" key="3">
    <source>
        <dbReference type="ARBA" id="ARBA00023015"/>
    </source>
</evidence>
<dbReference type="PANTHER" id="PTHR35807:SF1">
    <property type="entry name" value="TRANSCRIPTIONAL REGULATOR REDD"/>
    <property type="match status" value="1"/>
</dbReference>
<dbReference type="Gene3D" id="3.40.50.300">
    <property type="entry name" value="P-loop containing nucleotide triphosphate hydrolases"/>
    <property type="match status" value="1"/>
</dbReference>
<dbReference type="GO" id="GO:0000160">
    <property type="term" value="P:phosphorelay signal transduction system"/>
    <property type="evidence" value="ECO:0007669"/>
    <property type="project" value="InterPro"/>
</dbReference>
<evidence type="ECO:0000256" key="4">
    <source>
        <dbReference type="ARBA" id="ARBA00023125"/>
    </source>
</evidence>
<evidence type="ECO:0000256" key="6">
    <source>
        <dbReference type="PROSITE-ProRule" id="PRU01091"/>
    </source>
</evidence>
<dbReference type="InterPro" id="IPR036388">
    <property type="entry name" value="WH-like_DNA-bd_sf"/>
</dbReference>
<dbReference type="PANTHER" id="PTHR35807">
    <property type="entry name" value="TRANSCRIPTIONAL REGULATOR REDD-RELATED"/>
    <property type="match status" value="1"/>
</dbReference>
<evidence type="ECO:0000256" key="1">
    <source>
        <dbReference type="ARBA" id="ARBA00005820"/>
    </source>
</evidence>
<dbReference type="InterPro" id="IPR005158">
    <property type="entry name" value="BTAD"/>
</dbReference>
<keyword evidence="3" id="KW-0805">Transcription regulation</keyword>
<dbReference type="KEGG" id="nhy:JQS43_14375"/>
<dbReference type="SMART" id="SM01043">
    <property type="entry name" value="BTAD"/>
    <property type="match status" value="1"/>
</dbReference>
<dbReference type="RefSeq" id="WP_239674907.1">
    <property type="nucleotide sequence ID" value="NZ_CP070499.1"/>
</dbReference>
<dbReference type="Pfam" id="PF00931">
    <property type="entry name" value="NB-ARC"/>
    <property type="match status" value="1"/>
</dbReference>
<feature type="domain" description="OmpR/PhoB-type" evidence="8">
    <location>
        <begin position="1"/>
        <end position="90"/>
    </location>
</feature>
<dbReference type="InterPro" id="IPR051677">
    <property type="entry name" value="AfsR-DnrI-RedD_regulator"/>
</dbReference>
<dbReference type="InterPro" id="IPR011990">
    <property type="entry name" value="TPR-like_helical_dom_sf"/>
</dbReference>
<dbReference type="Gene3D" id="1.10.8.430">
    <property type="entry name" value="Helical domain of apoptotic protease-activating factors"/>
    <property type="match status" value="1"/>
</dbReference>
<dbReference type="InterPro" id="IPR016032">
    <property type="entry name" value="Sig_transdc_resp-reg_C-effctor"/>
</dbReference>
<dbReference type="InterPro" id="IPR027417">
    <property type="entry name" value="P-loop_NTPase"/>
</dbReference>
<dbReference type="SMART" id="SM00862">
    <property type="entry name" value="Trans_reg_C"/>
    <property type="match status" value="1"/>
</dbReference>
<accession>A0A895YBN0</accession>
<feature type="DNA-binding region" description="OmpR/PhoB-type" evidence="6">
    <location>
        <begin position="1"/>
        <end position="90"/>
    </location>
</feature>
<dbReference type="InterPro" id="IPR002182">
    <property type="entry name" value="NB-ARC"/>
</dbReference>
<dbReference type="InterPro" id="IPR001867">
    <property type="entry name" value="OmpR/PhoB-type_DNA-bd"/>
</dbReference>
<name>A0A895YBN0_9ACTN</name>
<dbReference type="Pfam" id="PF03704">
    <property type="entry name" value="BTAD"/>
    <property type="match status" value="1"/>
</dbReference>
<dbReference type="SUPFAM" id="SSF46894">
    <property type="entry name" value="C-terminal effector domain of the bipartite response regulators"/>
    <property type="match status" value="1"/>
</dbReference>
<reference evidence="9" key="1">
    <citation type="submission" date="2021-02" db="EMBL/GenBank/DDBJ databases">
        <title>Natrosporangium hydrolyticum gen. nov., sp. nov, a haloalkaliphilic actinobacterium from a soda solonchak soil.</title>
        <authorList>
            <person name="Sorokin D.Y."/>
            <person name="Khijniak T.V."/>
            <person name="Zakharycheva A.P."/>
            <person name="Boueva O.V."/>
            <person name="Ariskina E.V."/>
            <person name="Hahnke R.L."/>
            <person name="Bunk B."/>
            <person name="Sproer C."/>
            <person name="Schumann P."/>
            <person name="Evtushenko L.I."/>
            <person name="Kublanov I.V."/>
        </authorList>
    </citation>
    <scope>NUCLEOTIDE SEQUENCE</scope>
    <source>
        <strain evidence="9">DSM 106523</strain>
    </source>
</reference>
<proteinExistence type="inferred from homology"/>
<dbReference type="SUPFAM" id="SSF52540">
    <property type="entry name" value="P-loop containing nucleoside triphosphate hydrolases"/>
    <property type="match status" value="1"/>
</dbReference>
<dbReference type="GO" id="GO:0003677">
    <property type="term" value="F:DNA binding"/>
    <property type="evidence" value="ECO:0007669"/>
    <property type="project" value="UniProtKB-UniRule"/>
</dbReference>
<comment type="similarity">
    <text evidence="1">Belongs to the AfsR/DnrI/RedD regulatory family.</text>
</comment>
<dbReference type="InterPro" id="IPR042197">
    <property type="entry name" value="Apaf_helical"/>
</dbReference>
<dbReference type="PROSITE" id="PS51755">
    <property type="entry name" value="OMPR_PHOB"/>
    <property type="match status" value="1"/>
</dbReference>
<dbReference type="Gene3D" id="1.25.40.10">
    <property type="entry name" value="Tetratricopeptide repeat domain"/>
    <property type="match status" value="2"/>
</dbReference>
<dbReference type="CDD" id="cd15831">
    <property type="entry name" value="BTAD"/>
    <property type="match status" value="1"/>
</dbReference>
<keyword evidence="4 6" id="KW-0238">DNA-binding</keyword>
<feature type="compositionally biased region" description="Low complexity" evidence="7">
    <location>
        <begin position="244"/>
        <end position="253"/>
    </location>
</feature>
<evidence type="ECO:0000256" key="7">
    <source>
        <dbReference type="SAM" id="MobiDB-lite"/>
    </source>
</evidence>
<dbReference type="Pfam" id="PF00486">
    <property type="entry name" value="Trans_reg_C"/>
    <property type="match status" value="1"/>
</dbReference>
<sequence length="940" mass="100977">MISIALLGPVAVHDGERDLTPGPAKHRALLAGLALNVGSLTTVERLVAVIWGDAPPRSAESVLRVYVSALRRLLGADLIKTVPGGYQLLADPEQVDVWRFEQLLGQARQCAPDQPAAASALLADALALWRGEPVADLDSDELRRGDAARLTELRLAAIAERIDLDLRIGRHQELTGELRRLVAEQPLRERAWAQLVIALHRSGRRSEALATYQQARQTLVTELGLEPGVELRQAHDQVLADTGEQAAPAAPEQPELRVPRELPPDINDFTGRGQALAWVAGALATAETAPVHLVLHGPGGVGKSTVAIRAARSLADRFPGGALYVDLLGGGDGPLPPASALASLLRSLLGPHATLPDELADRAQLFRTLLDGRRALVLLDQAHDETQVRPLLAAAPGCATLITSRSGLAGLAAAAAYQLDTLPTKESMTLLAQVAGAQRVAAEPAAAEQIVELCGGLPLAVRIAGARLARRAGWSLGYLAGRLADEHRRLDELAAGDLAVRGSIALGYHGLAEPEQQLFRRLGLLSAPDLAPWTAAVLLAGAEPTPAVETRAEQILETLVDSGLLQPLGVDVAGQPRYRCHDLTRLFAREQSTDEPADPLWRALSRRVLRLSRRARAQLLPAEPGSGETTRLAEPALQVGSRQIREAADWLTAERGLLVATVADLHQAGWHEAAWRLAFYLAPYLASRSQLEEWRRTHELGLAAARAAEHRRGMALMLRGIGDLHRVERRLPEAADALRESLHRLTELGDRAEEARTRCRLGWAELAAAELVGAEVCFEGAVETFVRHNDLRGCADAWRGLAEVQRRRRQLWEAADFLQRSVDGYRQLGDPRGEAETLRELADVQLEQGSPGQARVSVERAAATLRRLGDPLAEARVAVTRARLCLAESDAEAARVAAGHARQIFADHSDQAGLAAVAELGLVDATAPGGAQEQQLAAPD</sequence>
<keyword evidence="2" id="KW-0677">Repeat</keyword>
<protein>
    <submittedName>
        <fullName evidence="9">Winged helix-turn-helix domain-containing protein</fullName>
    </submittedName>
</protein>